<protein>
    <submittedName>
        <fullName evidence="3">PfaD family polyunsaturated fatty acid/polyketide biosynthesis protein</fullName>
    </submittedName>
</protein>
<dbReference type="EMBL" id="RSAS01000332">
    <property type="protein sequence ID" value="RRR73544.1"/>
    <property type="molecule type" value="Genomic_DNA"/>
</dbReference>
<organism evidence="3 4">
    <name type="scientific">Candidatus Viridilinea halotolerans</name>
    <dbReference type="NCBI Taxonomy" id="2491704"/>
    <lineage>
        <taxon>Bacteria</taxon>
        <taxon>Bacillati</taxon>
        <taxon>Chloroflexota</taxon>
        <taxon>Chloroflexia</taxon>
        <taxon>Chloroflexales</taxon>
        <taxon>Chloroflexineae</taxon>
        <taxon>Oscillochloridaceae</taxon>
        <taxon>Candidatus Viridilinea</taxon>
    </lineage>
</organism>
<dbReference type="NCBIfam" id="TIGR02814">
    <property type="entry name" value="pfaD_fam"/>
    <property type="match status" value="1"/>
</dbReference>
<feature type="domain" description="Fatty acid synthase subunit PfaD N-terminal" evidence="1">
    <location>
        <begin position="13"/>
        <end position="71"/>
    </location>
</feature>
<feature type="domain" description="[Acyl-carrier-protein] S-malonyltransferase-like inserted helical" evidence="2">
    <location>
        <begin position="388"/>
        <end position="467"/>
    </location>
</feature>
<accession>A0A426U1Y7</accession>
<evidence type="ECO:0000313" key="3">
    <source>
        <dbReference type="EMBL" id="RRR73544.1"/>
    </source>
</evidence>
<dbReference type="SUPFAM" id="SSF51395">
    <property type="entry name" value="FMN-linked oxidoreductases"/>
    <property type="match status" value="1"/>
</dbReference>
<dbReference type="Pfam" id="PF18328">
    <property type="entry name" value="PfaD_N"/>
    <property type="match status" value="1"/>
</dbReference>
<reference evidence="3 4" key="1">
    <citation type="submission" date="2018-12" db="EMBL/GenBank/DDBJ databases">
        <title>Genome Sequence of Candidatus Viridilinea halotolerans isolated from saline sulfide-rich spring.</title>
        <authorList>
            <person name="Grouzdev D.S."/>
            <person name="Burganskaya E.I."/>
            <person name="Krutkina M.S."/>
            <person name="Sukhacheva M.V."/>
            <person name="Gorlenko V.M."/>
        </authorList>
    </citation>
    <scope>NUCLEOTIDE SEQUENCE [LARGE SCALE GENOMIC DNA]</scope>
    <source>
        <strain evidence="3">Chok-6</strain>
    </source>
</reference>
<dbReference type="Gene3D" id="3.20.20.70">
    <property type="entry name" value="Aldolase class I"/>
    <property type="match status" value="2"/>
</dbReference>
<dbReference type="InterPro" id="IPR013785">
    <property type="entry name" value="Aldolase_TIM"/>
</dbReference>
<dbReference type="PANTHER" id="PTHR32332">
    <property type="entry name" value="2-NITROPROPANE DIOXYGENASE"/>
    <property type="match status" value="1"/>
</dbReference>
<dbReference type="CDD" id="cd04742">
    <property type="entry name" value="NPD_FabD"/>
    <property type="match status" value="1"/>
</dbReference>
<dbReference type="InterPro" id="IPR049489">
    <property type="entry name" value="FabD-like_helical_ins"/>
</dbReference>
<dbReference type="InterPro" id="IPR014179">
    <property type="entry name" value="PfaD-like_TIM-barrel"/>
</dbReference>
<dbReference type="PANTHER" id="PTHR32332:SF20">
    <property type="entry name" value="2-NITROPROPANE DIOXYGENASE-LIKE PROTEIN"/>
    <property type="match status" value="1"/>
</dbReference>
<proteinExistence type="predicted"/>
<evidence type="ECO:0000313" key="4">
    <source>
        <dbReference type="Proteomes" id="UP000280307"/>
    </source>
</evidence>
<gene>
    <name evidence="3" type="ORF">EI684_08620</name>
</gene>
<dbReference type="Pfam" id="PF21607">
    <property type="entry name" value="FabD_helical_ins"/>
    <property type="match status" value="1"/>
</dbReference>
<dbReference type="InterPro" id="IPR040981">
    <property type="entry name" value="PfaD_N"/>
</dbReference>
<sequence length="533" mass="57289">MTTETYPAPTISWSGPAGDVALDAAGWRAALLALDRPCHVVRRGEQVGLTTTGQTVSGTLGDYELLASVAPLRPETLGSAAFRAAHGVTYAYHAGAMANGISSAEMVIALGKANLLGSFGAGGLPPQQIETAINAIQAALPNGPYAFNLIHSPNEEALERRAVDLFLERGVQTIEASAFLALTGHVVRYRVAGLRRTPDGQIVATNKIIAKLSRGEVAAAFLGPAPARILGELQAAGLITAEQAALAAHVPMADDITVEADSGGHTDNRPLVCLLPAIQSQRDEARAQHGYPHLVRVGAGGGIGTPGAALATFMMGADYIVTGSVNQACLESGSSPWVRTQLAAAEMADVMMAPAADMFEMGVKLQVLKRGTLFPVRAQKLYEIYRAYDSLDAIPAAERSKLERQIFRRPLAEVWSDTETFFAGRDPEQLRHAEANPKRKMALVFRWYLGLSSRWANSGEPGRETDYQIWCGPAMGAFNSWVRGSHLEQPEERRVVEVARQLMVGAAYQYRTQQLQMLGIELPADLKAYRPVR</sequence>
<dbReference type="AlphaFoldDB" id="A0A426U1Y7"/>
<name>A0A426U1Y7_9CHLR</name>
<evidence type="ECO:0000259" key="2">
    <source>
        <dbReference type="Pfam" id="PF21607"/>
    </source>
</evidence>
<dbReference type="Proteomes" id="UP000280307">
    <property type="component" value="Unassembled WGS sequence"/>
</dbReference>
<evidence type="ECO:0000259" key="1">
    <source>
        <dbReference type="Pfam" id="PF18328"/>
    </source>
</evidence>
<comment type="caution">
    <text evidence="3">The sequence shown here is derived from an EMBL/GenBank/DDBJ whole genome shotgun (WGS) entry which is preliminary data.</text>
</comment>